<evidence type="ECO:0000256" key="1">
    <source>
        <dbReference type="SAM" id="SignalP"/>
    </source>
</evidence>
<dbReference type="RefSeq" id="WP_160160471.1">
    <property type="nucleotide sequence ID" value="NZ_BHZE01000001.1"/>
</dbReference>
<keyword evidence="1" id="KW-0732">Signal</keyword>
<name>A0A401XI68_9FLAO</name>
<sequence>MKTNKLILLAIAIIHQTVFAQKALHCLTNARIYAENGVIENGFITFQNGIIQQIGSMAEWKNPGTDAVVVDVKGQNVYPGFIALDSRVGLTEIDAVRATRDFNEVGQFNPHVRTLIAYNTDSKIIETIRTNGVLVVQPAPTGGRISGQSSVFKLTGWNWEDAIISADDGYYINWPAATETTGWWAEPGEDRSNEQYLSQVRELEEYLLKAKAYSQAKNLPYDVRLTGLSALFTRKKRLYIRAYRAREIRDAVLMCKRLGIDKPVISGGWEADVVAEILKEQNVPVILDRLTRLPDSRDAHVHSPFALPAVLDSLGVLFAFSYAGDMEAMGTRNLPFTAGMARGYGLKETSALAAISLNAAKIAGIDHLVGSLKPGKRAFLFVNKGDALEMITNNPSRIYIDGEEIRTTNFQTELYQLYLKKYNLDNP</sequence>
<accession>A0A401XI68</accession>
<dbReference type="PANTHER" id="PTHR43135:SF3">
    <property type="entry name" value="ALPHA-D-RIBOSE 1-METHYLPHOSPHONATE 5-TRIPHOSPHATE DIPHOSPHATASE"/>
    <property type="match status" value="1"/>
</dbReference>
<reference evidence="3 4" key="1">
    <citation type="submission" date="2018-11" db="EMBL/GenBank/DDBJ databases">
        <title>Schleiferia aggregans sp. nov., a moderately thermophilic heterotrophic bacterium isolated from microbial mats at a terrestrial hot spring.</title>
        <authorList>
            <person name="Iino T."/>
            <person name="Ohkuma M."/>
            <person name="Haruta S."/>
        </authorList>
    </citation>
    <scope>NUCLEOTIDE SEQUENCE [LARGE SCALE GENOMIC DNA]</scope>
    <source>
        <strain evidence="3 4">LA</strain>
    </source>
</reference>
<keyword evidence="3" id="KW-0378">Hydrolase</keyword>
<evidence type="ECO:0000313" key="4">
    <source>
        <dbReference type="Proteomes" id="UP000286715"/>
    </source>
</evidence>
<dbReference type="InterPro" id="IPR011059">
    <property type="entry name" value="Metal-dep_hydrolase_composite"/>
</dbReference>
<dbReference type="EMBL" id="BHZE01000001">
    <property type="protein sequence ID" value="GCD76710.1"/>
    <property type="molecule type" value="Genomic_DNA"/>
</dbReference>
<dbReference type="AlphaFoldDB" id="A0A401XI68"/>
<keyword evidence="4" id="KW-1185">Reference proteome</keyword>
<dbReference type="Gene3D" id="3.20.20.140">
    <property type="entry name" value="Metal-dependent hydrolases"/>
    <property type="match status" value="1"/>
</dbReference>
<evidence type="ECO:0000313" key="3">
    <source>
        <dbReference type="EMBL" id="GCD76710.1"/>
    </source>
</evidence>
<dbReference type="Proteomes" id="UP000286715">
    <property type="component" value="Unassembled WGS sequence"/>
</dbReference>
<dbReference type="Pfam" id="PF01979">
    <property type="entry name" value="Amidohydro_1"/>
    <property type="match status" value="1"/>
</dbReference>
<protein>
    <submittedName>
        <fullName evidence="3">Amidohydrolase</fullName>
    </submittedName>
</protein>
<dbReference type="GO" id="GO:0016810">
    <property type="term" value="F:hydrolase activity, acting on carbon-nitrogen (but not peptide) bonds"/>
    <property type="evidence" value="ECO:0007669"/>
    <property type="project" value="InterPro"/>
</dbReference>
<organism evidence="3 4">
    <name type="scientific">Thermaurantimonas aggregans</name>
    <dbReference type="NCBI Taxonomy" id="2173829"/>
    <lineage>
        <taxon>Bacteria</taxon>
        <taxon>Pseudomonadati</taxon>
        <taxon>Bacteroidota</taxon>
        <taxon>Flavobacteriia</taxon>
        <taxon>Flavobacteriales</taxon>
        <taxon>Schleiferiaceae</taxon>
        <taxon>Thermaurantimonas</taxon>
    </lineage>
</organism>
<feature type="domain" description="Amidohydrolase-related" evidence="2">
    <location>
        <begin position="270"/>
        <end position="392"/>
    </location>
</feature>
<dbReference type="InterPro" id="IPR032466">
    <property type="entry name" value="Metal_Hydrolase"/>
</dbReference>
<gene>
    <name evidence="3" type="ORF">JCM31826_01920</name>
</gene>
<evidence type="ECO:0000259" key="2">
    <source>
        <dbReference type="Pfam" id="PF01979"/>
    </source>
</evidence>
<proteinExistence type="predicted"/>
<dbReference type="OrthoDB" id="783596at2"/>
<feature type="signal peptide" evidence="1">
    <location>
        <begin position="1"/>
        <end position="20"/>
    </location>
</feature>
<dbReference type="InterPro" id="IPR051781">
    <property type="entry name" value="Metallo-dep_Hydrolase"/>
</dbReference>
<dbReference type="InterPro" id="IPR006680">
    <property type="entry name" value="Amidohydro-rel"/>
</dbReference>
<dbReference type="PANTHER" id="PTHR43135">
    <property type="entry name" value="ALPHA-D-RIBOSE 1-METHYLPHOSPHONATE 5-TRIPHOSPHATE DIPHOSPHATASE"/>
    <property type="match status" value="1"/>
</dbReference>
<feature type="chain" id="PRO_5019303030" evidence="1">
    <location>
        <begin position="21"/>
        <end position="427"/>
    </location>
</feature>
<comment type="caution">
    <text evidence="3">The sequence shown here is derived from an EMBL/GenBank/DDBJ whole genome shotgun (WGS) entry which is preliminary data.</text>
</comment>
<dbReference type="SUPFAM" id="SSF51338">
    <property type="entry name" value="Composite domain of metallo-dependent hydrolases"/>
    <property type="match status" value="1"/>
</dbReference>
<dbReference type="SUPFAM" id="SSF51556">
    <property type="entry name" value="Metallo-dependent hydrolases"/>
    <property type="match status" value="1"/>
</dbReference>